<feature type="region of interest" description="Disordered" evidence="1">
    <location>
        <begin position="39"/>
        <end position="58"/>
    </location>
</feature>
<feature type="non-terminal residue" evidence="2">
    <location>
        <position position="1"/>
    </location>
</feature>
<evidence type="ECO:0000313" key="3">
    <source>
        <dbReference type="EMBL" id="CAF4256579.1"/>
    </source>
</evidence>
<dbReference type="EMBL" id="CAJOBA010052598">
    <property type="protein sequence ID" value="CAF4256579.1"/>
    <property type="molecule type" value="Genomic_DNA"/>
</dbReference>
<proteinExistence type="predicted"/>
<dbReference type="Proteomes" id="UP000682733">
    <property type="component" value="Unassembled WGS sequence"/>
</dbReference>
<evidence type="ECO:0000313" key="4">
    <source>
        <dbReference type="Proteomes" id="UP000677228"/>
    </source>
</evidence>
<reference evidence="2" key="1">
    <citation type="submission" date="2021-02" db="EMBL/GenBank/DDBJ databases">
        <authorList>
            <person name="Nowell W R."/>
        </authorList>
    </citation>
    <scope>NUCLEOTIDE SEQUENCE</scope>
</reference>
<gene>
    <name evidence="2" type="ORF">OVA965_LOCUS35355</name>
    <name evidence="3" type="ORF">TMI583_LOCUS36317</name>
</gene>
<feature type="compositionally biased region" description="Polar residues" evidence="1">
    <location>
        <begin position="39"/>
        <end position="48"/>
    </location>
</feature>
<protein>
    <submittedName>
        <fullName evidence="2">Uncharacterized protein</fullName>
    </submittedName>
</protein>
<name>A0A8S2FGQ8_9BILA</name>
<accession>A0A8S2FGQ8</accession>
<sequence>RIKEKEKEFQRIYGDKERQLQNQQFDLVTTYGEMELLSQTNDVNNKNSTTKDENDEYERLTKSPLEFELASNELKKTSFSQISDLESLLSTKEKTIPHLEEKLQTQSDYDEIKRELSILKSVDNIIDKTSEQPLSLLTPKTFFSPLLLNRVKNEPAINENNQCLLSSIPSLLTQQQQQQKLTICNDNYRNWLMLNGIVRNIDLLNQLNGMKNDEKKCMTR</sequence>
<feature type="compositionally biased region" description="Basic and acidic residues" evidence="1">
    <location>
        <begin position="49"/>
        <end position="58"/>
    </location>
</feature>
<comment type="caution">
    <text evidence="2">The sequence shown here is derived from an EMBL/GenBank/DDBJ whole genome shotgun (WGS) entry which is preliminary data.</text>
</comment>
<dbReference type="AlphaFoldDB" id="A0A8S2FGQ8"/>
<dbReference type="Proteomes" id="UP000677228">
    <property type="component" value="Unassembled WGS sequence"/>
</dbReference>
<organism evidence="2 4">
    <name type="scientific">Didymodactylos carnosus</name>
    <dbReference type="NCBI Taxonomy" id="1234261"/>
    <lineage>
        <taxon>Eukaryota</taxon>
        <taxon>Metazoa</taxon>
        <taxon>Spiralia</taxon>
        <taxon>Gnathifera</taxon>
        <taxon>Rotifera</taxon>
        <taxon>Eurotatoria</taxon>
        <taxon>Bdelloidea</taxon>
        <taxon>Philodinida</taxon>
        <taxon>Philodinidae</taxon>
        <taxon>Didymodactylos</taxon>
    </lineage>
</organism>
<dbReference type="EMBL" id="CAJNOK010030727">
    <property type="protein sequence ID" value="CAF1463646.1"/>
    <property type="molecule type" value="Genomic_DNA"/>
</dbReference>
<evidence type="ECO:0000256" key="1">
    <source>
        <dbReference type="SAM" id="MobiDB-lite"/>
    </source>
</evidence>
<evidence type="ECO:0000313" key="2">
    <source>
        <dbReference type="EMBL" id="CAF1463646.1"/>
    </source>
</evidence>